<feature type="compositionally biased region" description="Basic and acidic residues" evidence="1">
    <location>
        <begin position="83"/>
        <end position="93"/>
    </location>
</feature>
<feature type="compositionally biased region" description="Polar residues" evidence="1">
    <location>
        <begin position="32"/>
        <end position="43"/>
    </location>
</feature>
<dbReference type="EMBL" id="JBJQND010000014">
    <property type="protein sequence ID" value="KAL3854672.1"/>
    <property type="molecule type" value="Genomic_DNA"/>
</dbReference>
<gene>
    <name evidence="2" type="ORF">ACJMK2_013931</name>
</gene>
<proteinExistence type="predicted"/>
<dbReference type="Proteomes" id="UP001634394">
    <property type="component" value="Unassembled WGS sequence"/>
</dbReference>
<reference evidence="2 3" key="1">
    <citation type="submission" date="2024-11" db="EMBL/GenBank/DDBJ databases">
        <title>Chromosome-level genome assembly of the freshwater bivalve Anodonta woodiana.</title>
        <authorList>
            <person name="Chen X."/>
        </authorList>
    </citation>
    <scope>NUCLEOTIDE SEQUENCE [LARGE SCALE GENOMIC DNA]</scope>
    <source>
        <strain evidence="2">MN2024</strain>
        <tissue evidence="2">Gills</tissue>
    </source>
</reference>
<accession>A0ABD3UYZ9</accession>
<feature type="region of interest" description="Disordered" evidence="1">
    <location>
        <begin position="1"/>
        <end position="128"/>
    </location>
</feature>
<evidence type="ECO:0000313" key="3">
    <source>
        <dbReference type="Proteomes" id="UP001634394"/>
    </source>
</evidence>
<feature type="region of interest" description="Disordered" evidence="1">
    <location>
        <begin position="143"/>
        <end position="163"/>
    </location>
</feature>
<evidence type="ECO:0000256" key="1">
    <source>
        <dbReference type="SAM" id="MobiDB-lite"/>
    </source>
</evidence>
<keyword evidence="3" id="KW-1185">Reference proteome</keyword>
<comment type="caution">
    <text evidence="2">The sequence shown here is derived from an EMBL/GenBank/DDBJ whole genome shotgun (WGS) entry which is preliminary data.</text>
</comment>
<protein>
    <submittedName>
        <fullName evidence="2">Uncharacterized protein</fullName>
    </submittedName>
</protein>
<evidence type="ECO:0000313" key="2">
    <source>
        <dbReference type="EMBL" id="KAL3854672.1"/>
    </source>
</evidence>
<feature type="compositionally biased region" description="Polar residues" evidence="1">
    <location>
        <begin position="107"/>
        <end position="116"/>
    </location>
</feature>
<dbReference type="AlphaFoldDB" id="A0ABD3UYZ9"/>
<name>A0ABD3UYZ9_SINWO</name>
<sequence>MDSSVEDSNAVLIPGRATALMTGQHTKEAKSQPKQIFQSTSLQKEMPEKSPRKPVSVSVTSKVEEPVRTSVSSTSSRTIVQSENRKENSEKIRAHVPGKSMAPQPPSETNKTVSTKSETEVRKTPKIRSGAISARAAYWEKRIIQGPTDDDHDSEFPDIVQNE</sequence>
<feature type="compositionally biased region" description="Low complexity" evidence="1">
    <location>
        <begin position="68"/>
        <end position="78"/>
    </location>
</feature>
<organism evidence="2 3">
    <name type="scientific">Sinanodonta woodiana</name>
    <name type="common">Chinese pond mussel</name>
    <name type="synonym">Anodonta woodiana</name>
    <dbReference type="NCBI Taxonomy" id="1069815"/>
    <lineage>
        <taxon>Eukaryota</taxon>
        <taxon>Metazoa</taxon>
        <taxon>Spiralia</taxon>
        <taxon>Lophotrochozoa</taxon>
        <taxon>Mollusca</taxon>
        <taxon>Bivalvia</taxon>
        <taxon>Autobranchia</taxon>
        <taxon>Heteroconchia</taxon>
        <taxon>Palaeoheterodonta</taxon>
        <taxon>Unionida</taxon>
        <taxon>Unionoidea</taxon>
        <taxon>Unionidae</taxon>
        <taxon>Unioninae</taxon>
        <taxon>Sinanodonta</taxon>
    </lineage>
</organism>